<accession>A0A9E8NJC5</accession>
<feature type="domain" description="Beta-ketoacyl synthase-like N-terminal" evidence="1">
    <location>
        <begin position="42"/>
        <end position="167"/>
    </location>
</feature>
<dbReference type="KEGG" id="dpf:ON006_14185"/>
<protein>
    <submittedName>
        <fullName evidence="2">Beta-ketoacyl synthase chain length factor</fullName>
    </submittedName>
</protein>
<name>A0A9E8NJC5_9BACT</name>
<dbReference type="InterPro" id="IPR016039">
    <property type="entry name" value="Thiolase-like"/>
</dbReference>
<dbReference type="Proteomes" id="UP001164653">
    <property type="component" value="Chromosome"/>
</dbReference>
<dbReference type="Gene3D" id="3.40.47.10">
    <property type="match status" value="1"/>
</dbReference>
<evidence type="ECO:0000313" key="2">
    <source>
        <dbReference type="EMBL" id="WAC15084.1"/>
    </source>
</evidence>
<evidence type="ECO:0000259" key="1">
    <source>
        <dbReference type="Pfam" id="PF13723"/>
    </source>
</evidence>
<keyword evidence="3" id="KW-1185">Reference proteome</keyword>
<dbReference type="GO" id="GO:0016746">
    <property type="term" value="F:acyltransferase activity"/>
    <property type="evidence" value="ECO:0007669"/>
    <property type="project" value="InterPro"/>
</dbReference>
<organism evidence="2 3">
    <name type="scientific">Dyadobacter pollutisoli</name>
    <dbReference type="NCBI Taxonomy" id="2910158"/>
    <lineage>
        <taxon>Bacteria</taxon>
        <taxon>Pseudomonadati</taxon>
        <taxon>Bacteroidota</taxon>
        <taxon>Cytophagia</taxon>
        <taxon>Cytophagales</taxon>
        <taxon>Spirosomataceae</taxon>
        <taxon>Dyadobacter</taxon>
    </lineage>
</organism>
<dbReference type="Pfam" id="PF13723">
    <property type="entry name" value="Ketoacyl-synt_2"/>
    <property type="match status" value="1"/>
</dbReference>
<gene>
    <name evidence="2" type="ORF">ON006_14185</name>
</gene>
<dbReference type="SUPFAM" id="SSF53901">
    <property type="entry name" value="Thiolase-like"/>
    <property type="match status" value="1"/>
</dbReference>
<proteinExistence type="predicted"/>
<dbReference type="AlphaFoldDB" id="A0A9E8NJC5"/>
<sequence>MFYISAASSISHQPTFKNAGFSALIERLNESSALISPDYKGFIEAGLLRRMSKILRMSVACSKDCIEQAGIDQPDAIVVGTGLGCLQDTEKFLNNSITIEGLLPPTAFIQSTHNTMAGQISLSIGNHGYNMTHTQNTLSFENALQDAMLLLNEGEKHILVGAADEYIEILTEISGQLSIKPETLLTSGASFFVLSKEKASNALAVVKDCATTGFVQNVPEKIDSFLTDNGLQASDLDLILYSGTSDGLNDDAFLKSLPFGLGKCIDYLQLSGIYPTASAFALHYAADLMGQNKSLKNILICNSLIKRNLGLILVQSVEA</sequence>
<evidence type="ECO:0000313" key="3">
    <source>
        <dbReference type="Proteomes" id="UP001164653"/>
    </source>
</evidence>
<dbReference type="RefSeq" id="WP_244820450.1">
    <property type="nucleotide sequence ID" value="NZ_CP112998.1"/>
</dbReference>
<dbReference type="InterPro" id="IPR014030">
    <property type="entry name" value="Ketoacyl_synth_N"/>
</dbReference>
<dbReference type="EMBL" id="CP112998">
    <property type="protein sequence ID" value="WAC15084.1"/>
    <property type="molecule type" value="Genomic_DNA"/>
</dbReference>
<reference evidence="2" key="1">
    <citation type="submission" date="2022-11" db="EMBL/GenBank/DDBJ databases">
        <title>Dyadobacter pollutisoli sp. nov., isolated from plastic dumped soil.</title>
        <authorList>
            <person name="Kim J.M."/>
            <person name="Kim K.R."/>
            <person name="Lee J.K."/>
            <person name="Hao L."/>
            <person name="Jeon C.O."/>
        </authorList>
    </citation>
    <scope>NUCLEOTIDE SEQUENCE</scope>
    <source>
        <strain evidence="2">U1</strain>
    </source>
</reference>